<gene>
    <name evidence="2" type="ORF">ACFQV2_07530</name>
</gene>
<proteinExistence type="predicted"/>
<organism evidence="2 3">
    <name type="scientific">Actinokineospora soli</name>
    <dbReference type="NCBI Taxonomy" id="1048753"/>
    <lineage>
        <taxon>Bacteria</taxon>
        <taxon>Bacillati</taxon>
        <taxon>Actinomycetota</taxon>
        <taxon>Actinomycetes</taxon>
        <taxon>Pseudonocardiales</taxon>
        <taxon>Pseudonocardiaceae</taxon>
        <taxon>Actinokineospora</taxon>
    </lineage>
</organism>
<reference evidence="3" key="1">
    <citation type="journal article" date="2019" name="Int. J. Syst. Evol. Microbiol.">
        <title>The Global Catalogue of Microorganisms (GCM) 10K type strain sequencing project: providing services to taxonomists for standard genome sequencing and annotation.</title>
        <authorList>
            <consortium name="The Broad Institute Genomics Platform"/>
            <consortium name="The Broad Institute Genome Sequencing Center for Infectious Disease"/>
            <person name="Wu L."/>
            <person name="Ma J."/>
        </authorList>
    </citation>
    <scope>NUCLEOTIDE SEQUENCE [LARGE SCALE GENOMIC DNA]</scope>
    <source>
        <strain evidence="3">JCM 17695</strain>
    </source>
</reference>
<accession>A0ABW2TIA4</accession>
<comment type="caution">
    <text evidence="2">The sequence shown here is derived from an EMBL/GenBank/DDBJ whole genome shotgun (WGS) entry which is preliminary data.</text>
</comment>
<feature type="compositionally biased region" description="Low complexity" evidence="1">
    <location>
        <begin position="7"/>
        <end position="27"/>
    </location>
</feature>
<feature type="region of interest" description="Disordered" evidence="1">
    <location>
        <begin position="1"/>
        <end position="33"/>
    </location>
</feature>
<protein>
    <submittedName>
        <fullName evidence="2">Uncharacterized protein</fullName>
    </submittedName>
</protein>
<evidence type="ECO:0000313" key="3">
    <source>
        <dbReference type="Proteomes" id="UP001596512"/>
    </source>
</evidence>
<sequence>MTSNGPASWPTAWCSTAATTPSTASTSGSPQHRLRTRYPELFAGHVADQGHSMFGTRAYTASSVRFGVALGRLERAGELVSEYGPATGPGATTSR</sequence>
<evidence type="ECO:0000256" key="1">
    <source>
        <dbReference type="SAM" id="MobiDB-lite"/>
    </source>
</evidence>
<dbReference type="Proteomes" id="UP001596512">
    <property type="component" value="Unassembled WGS sequence"/>
</dbReference>
<dbReference type="EMBL" id="JBHTEY010000004">
    <property type="protein sequence ID" value="MFC7613477.1"/>
    <property type="molecule type" value="Genomic_DNA"/>
</dbReference>
<evidence type="ECO:0000313" key="2">
    <source>
        <dbReference type="EMBL" id="MFC7613477.1"/>
    </source>
</evidence>
<name>A0ABW2TIA4_9PSEU</name>
<keyword evidence="3" id="KW-1185">Reference proteome</keyword>